<keyword evidence="2" id="KW-0521">NADP</keyword>
<dbReference type="PRINTS" id="PR00080">
    <property type="entry name" value="SDRFAMILY"/>
</dbReference>
<dbReference type="CDD" id="cd05233">
    <property type="entry name" value="SDR_c"/>
    <property type="match status" value="1"/>
</dbReference>
<dbReference type="PRINTS" id="PR00081">
    <property type="entry name" value="GDHRDH"/>
</dbReference>
<dbReference type="Gene3D" id="3.40.50.720">
    <property type="entry name" value="NAD(P)-binding Rossmann-like Domain"/>
    <property type="match status" value="1"/>
</dbReference>
<dbReference type="Pfam" id="PF00106">
    <property type="entry name" value="adh_short"/>
    <property type="match status" value="1"/>
</dbReference>
<dbReference type="PANTHER" id="PTHR43391">
    <property type="entry name" value="RETINOL DEHYDROGENASE-RELATED"/>
    <property type="match status" value="1"/>
</dbReference>
<keyword evidence="3" id="KW-0560">Oxidoreductase</keyword>
<evidence type="ECO:0000256" key="5">
    <source>
        <dbReference type="SAM" id="MobiDB-lite"/>
    </source>
</evidence>
<dbReference type="InterPro" id="IPR036291">
    <property type="entry name" value="NAD(P)-bd_dom_sf"/>
</dbReference>
<evidence type="ECO:0000256" key="1">
    <source>
        <dbReference type="ARBA" id="ARBA00006484"/>
    </source>
</evidence>
<gene>
    <name evidence="6" type="ORF">GCM10017044_00120</name>
</gene>
<dbReference type="AlphaFoldDB" id="A0A919E3U8"/>
<evidence type="ECO:0000256" key="4">
    <source>
        <dbReference type="RuleBase" id="RU000363"/>
    </source>
</evidence>
<organism evidence="6 7">
    <name type="scientific">Kordiimonas sediminis</name>
    <dbReference type="NCBI Taxonomy" id="1735581"/>
    <lineage>
        <taxon>Bacteria</taxon>
        <taxon>Pseudomonadati</taxon>
        <taxon>Pseudomonadota</taxon>
        <taxon>Alphaproteobacteria</taxon>
        <taxon>Kordiimonadales</taxon>
        <taxon>Kordiimonadaceae</taxon>
        <taxon>Kordiimonas</taxon>
    </lineage>
</organism>
<dbReference type="InterPro" id="IPR020904">
    <property type="entry name" value="Sc_DH/Rdtase_CS"/>
</dbReference>
<proteinExistence type="inferred from homology"/>
<reference evidence="6" key="2">
    <citation type="submission" date="2020-09" db="EMBL/GenBank/DDBJ databases">
        <authorList>
            <person name="Sun Q."/>
            <person name="Kim S."/>
        </authorList>
    </citation>
    <scope>NUCLEOTIDE SEQUENCE</scope>
    <source>
        <strain evidence="6">KCTC 42590</strain>
    </source>
</reference>
<reference evidence="6" key="1">
    <citation type="journal article" date="2014" name="Int. J. Syst. Evol. Microbiol.">
        <title>Complete genome sequence of Corynebacterium casei LMG S-19264T (=DSM 44701T), isolated from a smear-ripened cheese.</title>
        <authorList>
            <consortium name="US DOE Joint Genome Institute (JGI-PGF)"/>
            <person name="Walter F."/>
            <person name="Albersmeier A."/>
            <person name="Kalinowski J."/>
            <person name="Ruckert C."/>
        </authorList>
    </citation>
    <scope>NUCLEOTIDE SEQUENCE</scope>
    <source>
        <strain evidence="6">KCTC 42590</strain>
    </source>
</reference>
<feature type="compositionally biased region" description="Low complexity" evidence="5">
    <location>
        <begin position="199"/>
        <end position="208"/>
    </location>
</feature>
<feature type="region of interest" description="Disordered" evidence="5">
    <location>
        <begin position="194"/>
        <end position="215"/>
    </location>
</feature>
<evidence type="ECO:0000313" key="6">
    <source>
        <dbReference type="EMBL" id="GHF10410.1"/>
    </source>
</evidence>
<evidence type="ECO:0000256" key="3">
    <source>
        <dbReference type="ARBA" id="ARBA00023002"/>
    </source>
</evidence>
<sequence length="287" mass="30941">MEYQGKNAFITGAASGIGFAIAEAFANRGTNILLADIDAEALEAAKKALSPHGVHLDTYECDVAKPENLQKAADYMTDTFGHIHFLVNNAGVGLSGAVGTIDTEDWRWIVDINLLAVTLGCEIFLPRMQAHGESGYIINTASMAGHLGAPEMPPYVATKFAVVGYSESLRGQLLDSTIGVSVLCPGWVNTNIHTTQAGSPSRNRAGAPPAAPSPDDIARFKEMEAVIRSGLAPEKLARWVLECIDQNRFYIFSAPEMRGFLQERAQQIDEDYAACDTWFANSSSDTP</sequence>
<comment type="caution">
    <text evidence="6">The sequence shown here is derived from an EMBL/GenBank/DDBJ whole genome shotgun (WGS) entry which is preliminary data.</text>
</comment>
<dbReference type="Proteomes" id="UP000630923">
    <property type="component" value="Unassembled WGS sequence"/>
</dbReference>
<protein>
    <submittedName>
        <fullName evidence="6">Short-chain dehydrogenase</fullName>
    </submittedName>
</protein>
<comment type="similarity">
    <text evidence="1 4">Belongs to the short-chain dehydrogenases/reductases (SDR) family.</text>
</comment>
<evidence type="ECO:0000256" key="2">
    <source>
        <dbReference type="ARBA" id="ARBA00022857"/>
    </source>
</evidence>
<dbReference type="GO" id="GO:0016491">
    <property type="term" value="F:oxidoreductase activity"/>
    <property type="evidence" value="ECO:0007669"/>
    <property type="project" value="UniProtKB-KW"/>
</dbReference>
<dbReference type="FunFam" id="3.40.50.720:FF:000084">
    <property type="entry name" value="Short-chain dehydrogenase reductase"/>
    <property type="match status" value="1"/>
</dbReference>
<dbReference type="SUPFAM" id="SSF51735">
    <property type="entry name" value="NAD(P)-binding Rossmann-fold domains"/>
    <property type="match status" value="1"/>
</dbReference>
<keyword evidence="7" id="KW-1185">Reference proteome</keyword>
<dbReference type="InterPro" id="IPR002347">
    <property type="entry name" value="SDR_fam"/>
</dbReference>
<dbReference type="PANTHER" id="PTHR43391:SF14">
    <property type="entry name" value="DEHYDROGENASE_REDUCTASE SDR FAMILY PROTEIN 7-LIKE"/>
    <property type="match status" value="1"/>
</dbReference>
<accession>A0A919E3U8</accession>
<name>A0A919E3U8_9PROT</name>
<dbReference type="PROSITE" id="PS00061">
    <property type="entry name" value="ADH_SHORT"/>
    <property type="match status" value="1"/>
</dbReference>
<evidence type="ECO:0000313" key="7">
    <source>
        <dbReference type="Proteomes" id="UP000630923"/>
    </source>
</evidence>
<dbReference type="EMBL" id="BNCI01000001">
    <property type="protein sequence ID" value="GHF10410.1"/>
    <property type="molecule type" value="Genomic_DNA"/>
</dbReference>
<dbReference type="RefSeq" id="WP_191249526.1">
    <property type="nucleotide sequence ID" value="NZ_BNCI01000001.1"/>
</dbReference>